<comment type="caution">
    <text evidence="2">The sequence shown here is derived from an EMBL/GenBank/DDBJ whole genome shotgun (WGS) entry which is preliminary data.</text>
</comment>
<sequence length="770" mass="87794">MRDNSIKKISRQGFLKEAGLLTGGIFLFPIHAVFGEEKNNWVTYQLVVPDNANKIEMEAAEQLRQQLLQLSDFSLPIVKESEYKSEPAFFIGNTRQARTEIVARKLEQDSILIKPEGRNLILAGGGEQGVLYAVYHFLELIGFRKFTSTATFVPKAASIQFPEKEIVHVPFLKYRTTNYKDTRDPAYSNWHKLSSREVWGLFVHTFNELVPPDEFGTTHPEYFSLINGNRLPGTQICLSNPQVLETVVNKLQKKINEKPAAIYWSVSQNDNDQHCQCTECTSLNNQYGGVPSGSIIYFVNQVAKKFPGKIISTLAYWYSRKAPANITIEPNVNIMLCNIESRRHLPVYTTDPAFSKDLTDWGKLTNNILIWDYNIQFTNLVSPFPNLHTIKPNIQFYKENRVNALFMQANAQAGGEMAGLRAYLISKLMYDPDADDNSIINEYLDGYYGPAGKYIRLYIDSMRESLLKSGAQLNIFGGPSDAKESWLSIEMMQQYNRIFDQAEAAVKNNAELLKRVRIARLPIMYAEIQIGRNELDTARSMFKRISDKKIIVKPEMKNLVKEFVQLCKEDGVTRLQERSTPPDDFLQSYNRIFKGMEEMDKVISVGKRIIPISFPEKSQAAISALTDGVLGSYESWSNPDIHWVAYKGQHMDFVLDLGKLMTINSVSMDFLNVQAQADWNLLVLPSFVSYATSVDGQTYGAAQKIENPHNPNPFENPTIINVPFHTFRATFNRTKARYIKVHAESMLQLPSWHIRKGQPAWLYTDEIIVK</sequence>
<gene>
    <name evidence="2" type="ORF">L0U88_13710</name>
</gene>
<dbReference type="Proteomes" id="UP001200145">
    <property type="component" value="Unassembled WGS sequence"/>
</dbReference>
<keyword evidence="3" id="KW-1185">Reference proteome</keyword>
<proteinExistence type="predicted"/>
<dbReference type="EMBL" id="JAKEVY010000003">
    <property type="protein sequence ID" value="MCF1715689.1"/>
    <property type="molecule type" value="Genomic_DNA"/>
</dbReference>
<organism evidence="2 3">
    <name type="scientific">Flavihumibacter fluminis</name>
    <dbReference type="NCBI Taxonomy" id="2909236"/>
    <lineage>
        <taxon>Bacteria</taxon>
        <taxon>Pseudomonadati</taxon>
        <taxon>Bacteroidota</taxon>
        <taxon>Chitinophagia</taxon>
        <taxon>Chitinophagales</taxon>
        <taxon>Chitinophagaceae</taxon>
        <taxon>Flavihumibacter</taxon>
    </lineage>
</organism>
<dbReference type="SUPFAM" id="SSF55545">
    <property type="entry name" value="beta-N-acetylhexosaminidase-like domain"/>
    <property type="match status" value="1"/>
</dbReference>
<keyword evidence="1" id="KW-0378">Hydrolase</keyword>
<evidence type="ECO:0000313" key="3">
    <source>
        <dbReference type="Proteomes" id="UP001200145"/>
    </source>
</evidence>
<reference evidence="2 3" key="1">
    <citation type="submission" date="2022-01" db="EMBL/GenBank/DDBJ databases">
        <title>Flavihumibacter sp. nov., isolated from sediment of a river.</title>
        <authorList>
            <person name="Liu H."/>
        </authorList>
    </citation>
    <scope>NUCLEOTIDE SEQUENCE [LARGE SCALE GENOMIC DNA]</scope>
    <source>
        <strain evidence="2 3">RY-1</strain>
    </source>
</reference>
<dbReference type="RefSeq" id="WP_234866638.1">
    <property type="nucleotide sequence ID" value="NZ_JAKEVY010000003.1"/>
</dbReference>
<evidence type="ECO:0000256" key="1">
    <source>
        <dbReference type="ARBA" id="ARBA00022801"/>
    </source>
</evidence>
<dbReference type="PANTHER" id="PTHR47406">
    <property type="entry name" value="COAGULATION FACTOR 5/8 TYPE, C-TERMINAL"/>
    <property type="match status" value="1"/>
</dbReference>
<dbReference type="Pfam" id="PF16126">
    <property type="entry name" value="DUF4838"/>
    <property type="match status" value="1"/>
</dbReference>
<dbReference type="Gene3D" id="3.30.379.10">
    <property type="entry name" value="Chitobiase/beta-hexosaminidase domain 2-like"/>
    <property type="match status" value="1"/>
</dbReference>
<name>A0ABS9BLG6_9BACT</name>
<dbReference type="InterPro" id="IPR032287">
    <property type="entry name" value="DUF4838"/>
</dbReference>
<accession>A0ABS9BLG6</accession>
<protein>
    <submittedName>
        <fullName evidence="2">DUF4838 domain-containing protein</fullName>
    </submittedName>
</protein>
<evidence type="ECO:0000313" key="2">
    <source>
        <dbReference type="EMBL" id="MCF1715689.1"/>
    </source>
</evidence>
<dbReference type="PANTHER" id="PTHR47406:SF2">
    <property type="entry name" value="ALPHA GLUCURONIDASE N-TERMINAL DOMAIN-CONTAINING PROTEIN"/>
    <property type="match status" value="1"/>
</dbReference>
<dbReference type="Gene3D" id="2.60.120.260">
    <property type="entry name" value="Galactose-binding domain-like"/>
    <property type="match status" value="1"/>
</dbReference>
<dbReference type="InterPro" id="IPR029018">
    <property type="entry name" value="Hex-like_dom2"/>
</dbReference>